<evidence type="ECO:0000313" key="10">
    <source>
        <dbReference type="Proteomes" id="UP001195483"/>
    </source>
</evidence>
<feature type="compositionally biased region" description="Basic and acidic residues" evidence="7">
    <location>
        <begin position="30"/>
        <end position="43"/>
    </location>
</feature>
<protein>
    <recommendedName>
        <fullName evidence="8">RING-type domain-containing protein</fullName>
    </recommendedName>
</protein>
<dbReference type="InterPro" id="IPR001841">
    <property type="entry name" value="Znf_RING"/>
</dbReference>
<feature type="domain" description="RING-type" evidence="8">
    <location>
        <begin position="493"/>
        <end position="527"/>
    </location>
</feature>
<accession>A0AAE0W690</accession>
<evidence type="ECO:0000259" key="8">
    <source>
        <dbReference type="PROSITE" id="PS50089"/>
    </source>
</evidence>
<dbReference type="Gene3D" id="3.30.40.10">
    <property type="entry name" value="Zinc/RING finger domain, C3HC4 (zinc finger)"/>
    <property type="match status" value="1"/>
</dbReference>
<dbReference type="GO" id="GO:0006915">
    <property type="term" value="P:apoptotic process"/>
    <property type="evidence" value="ECO:0007669"/>
    <property type="project" value="UniProtKB-KW"/>
</dbReference>
<comment type="caution">
    <text evidence="9">The sequence shown here is derived from an EMBL/GenBank/DDBJ whole genome shotgun (WGS) entry which is preliminary data.</text>
</comment>
<dbReference type="PANTHER" id="PTHR10044">
    <property type="entry name" value="INHIBITOR OF APOPTOSIS"/>
    <property type="match status" value="1"/>
</dbReference>
<dbReference type="GO" id="GO:0008270">
    <property type="term" value="F:zinc ion binding"/>
    <property type="evidence" value="ECO:0007669"/>
    <property type="project" value="UniProtKB-KW"/>
</dbReference>
<keyword evidence="5" id="KW-0862">Zinc</keyword>
<dbReference type="AlphaFoldDB" id="A0AAE0W690"/>
<evidence type="ECO:0000256" key="7">
    <source>
        <dbReference type="SAM" id="MobiDB-lite"/>
    </source>
</evidence>
<keyword evidence="3" id="KW-0479">Metal-binding</keyword>
<dbReference type="GO" id="GO:0005737">
    <property type="term" value="C:cytoplasm"/>
    <property type="evidence" value="ECO:0007669"/>
    <property type="project" value="TreeGrafter"/>
</dbReference>
<reference evidence="9" key="2">
    <citation type="journal article" date="2021" name="Genome Biol. Evol.">
        <title>Developing a high-quality reference genome for a parasitic bivalve with doubly uniparental inheritance (Bivalvia: Unionida).</title>
        <authorList>
            <person name="Smith C.H."/>
        </authorList>
    </citation>
    <scope>NUCLEOTIDE SEQUENCE</scope>
    <source>
        <strain evidence="9">CHS0354</strain>
        <tissue evidence="9">Mantle</tissue>
    </source>
</reference>
<dbReference type="Pfam" id="PF00653">
    <property type="entry name" value="BIR"/>
    <property type="match status" value="2"/>
</dbReference>
<reference evidence="9" key="1">
    <citation type="journal article" date="2021" name="Genome Biol. Evol.">
        <title>A High-Quality Reference Genome for a Parasitic Bivalve with Doubly Uniparental Inheritance (Bivalvia: Unionida).</title>
        <authorList>
            <person name="Smith C.H."/>
        </authorList>
    </citation>
    <scope>NUCLEOTIDE SEQUENCE</scope>
    <source>
        <strain evidence="9">CHS0354</strain>
    </source>
</reference>
<dbReference type="PROSITE" id="PS01282">
    <property type="entry name" value="BIR_REPEAT_1"/>
    <property type="match status" value="1"/>
</dbReference>
<dbReference type="Pfam" id="PF13920">
    <property type="entry name" value="zf-C3HC4_3"/>
    <property type="match status" value="1"/>
</dbReference>
<sequence length="540" mass="61061">MMKENEHMNESFSLQYCIQNLAQPNGSRPSYEHMAESDSRHENVNLPTASTNPDIDPNLQMQNSLENAAQTDAESYNSSIQINVSSDSEIPVQVVSNSYQDSRMTMVATRENENDRIFSHRRFGAGNETSVSTENTERPRHPIYEQCSSRVATYATWRQFELFDIAALAQAGFYYIGEGTVVRCFFCAIEISNLSHSDDPILEHIKKSPSCGYLRKKLGPNGIAGYQAQISNGTQQSQVVNGATADALEVNPRNPGPWSLSDRIRSPQYQAYSVRLASFARWPTDIRQRPEQVADAGFYYTGLQDVVRCFACDGGLKNWDPEDDPWIEHARWFSQCPFVRRIKGQEFIDLIRRMTEESDEEEDAVVHSTFQPNNPMADACNLRNELNLQLDQENEQTVLETEAAKKCVLELGFSRDVVARAINELLNKGKTEYTSTDITEEIFEHGDTNKSKLPSGDQKEISPLPSPGPSAQITGPVQQLCQENHRLRQNMQCVVCKEANRQILLLPCTHLCLCLNCSKKSSVCPLCYKRIREKIKTYVI</sequence>
<evidence type="ECO:0000256" key="6">
    <source>
        <dbReference type="PROSITE-ProRule" id="PRU00175"/>
    </source>
</evidence>
<name>A0AAE0W690_9BIVA</name>
<dbReference type="PROSITE" id="PS50089">
    <property type="entry name" value="ZF_RING_2"/>
    <property type="match status" value="1"/>
</dbReference>
<keyword evidence="2" id="KW-0053">Apoptosis</keyword>
<evidence type="ECO:0000256" key="3">
    <source>
        <dbReference type="ARBA" id="ARBA00022723"/>
    </source>
</evidence>
<comment type="similarity">
    <text evidence="1">Belongs to the IAP family.</text>
</comment>
<dbReference type="CDD" id="cd00022">
    <property type="entry name" value="BIR"/>
    <property type="match status" value="2"/>
</dbReference>
<evidence type="ECO:0000256" key="4">
    <source>
        <dbReference type="ARBA" id="ARBA00022771"/>
    </source>
</evidence>
<dbReference type="InterPro" id="IPR013083">
    <property type="entry name" value="Znf_RING/FYVE/PHD"/>
</dbReference>
<dbReference type="EMBL" id="JAEAOA010000220">
    <property type="protein sequence ID" value="KAK3601952.1"/>
    <property type="molecule type" value="Genomic_DNA"/>
</dbReference>
<dbReference type="FunFam" id="1.10.1170.10:FF:000002">
    <property type="entry name" value="Baculoviral IAP repeat containing 7"/>
    <property type="match status" value="1"/>
</dbReference>
<dbReference type="GO" id="GO:0005634">
    <property type="term" value="C:nucleus"/>
    <property type="evidence" value="ECO:0007669"/>
    <property type="project" value="TreeGrafter"/>
</dbReference>
<dbReference type="FunFam" id="1.10.1170.10:FF:000003">
    <property type="entry name" value="E3 ubiquitin-protein ligase XIAP"/>
    <property type="match status" value="1"/>
</dbReference>
<keyword evidence="4 6" id="KW-0863">Zinc-finger</keyword>
<reference evidence="9" key="3">
    <citation type="submission" date="2023-05" db="EMBL/GenBank/DDBJ databases">
        <authorList>
            <person name="Smith C.H."/>
        </authorList>
    </citation>
    <scope>NUCLEOTIDE SEQUENCE</scope>
    <source>
        <strain evidence="9">CHS0354</strain>
        <tissue evidence="9">Mantle</tissue>
    </source>
</reference>
<evidence type="ECO:0000256" key="5">
    <source>
        <dbReference type="ARBA" id="ARBA00022833"/>
    </source>
</evidence>
<feature type="region of interest" description="Disordered" evidence="7">
    <location>
        <begin position="444"/>
        <end position="467"/>
    </location>
</feature>
<dbReference type="PANTHER" id="PTHR10044:SF139">
    <property type="entry name" value="DEATH-ASSOCIATED INHIBITOR OF APOPTOSIS 2"/>
    <property type="match status" value="1"/>
</dbReference>
<feature type="region of interest" description="Disordered" evidence="7">
    <location>
        <begin position="25"/>
        <end position="57"/>
    </location>
</feature>
<dbReference type="SUPFAM" id="SSF57924">
    <property type="entry name" value="Inhibitor of apoptosis (IAP) repeat"/>
    <property type="match status" value="2"/>
</dbReference>
<dbReference type="SMART" id="SM00238">
    <property type="entry name" value="BIR"/>
    <property type="match status" value="2"/>
</dbReference>
<dbReference type="InterPro" id="IPR001370">
    <property type="entry name" value="BIR_rpt"/>
</dbReference>
<evidence type="ECO:0000256" key="2">
    <source>
        <dbReference type="ARBA" id="ARBA00022703"/>
    </source>
</evidence>
<organism evidence="9 10">
    <name type="scientific">Potamilus streckersoni</name>
    <dbReference type="NCBI Taxonomy" id="2493646"/>
    <lineage>
        <taxon>Eukaryota</taxon>
        <taxon>Metazoa</taxon>
        <taxon>Spiralia</taxon>
        <taxon>Lophotrochozoa</taxon>
        <taxon>Mollusca</taxon>
        <taxon>Bivalvia</taxon>
        <taxon>Autobranchia</taxon>
        <taxon>Heteroconchia</taxon>
        <taxon>Palaeoheterodonta</taxon>
        <taxon>Unionida</taxon>
        <taxon>Unionoidea</taxon>
        <taxon>Unionidae</taxon>
        <taxon>Ambleminae</taxon>
        <taxon>Lampsilini</taxon>
        <taxon>Potamilus</taxon>
    </lineage>
</organism>
<dbReference type="Proteomes" id="UP001195483">
    <property type="component" value="Unassembled WGS sequence"/>
</dbReference>
<dbReference type="InterPro" id="IPR050784">
    <property type="entry name" value="IAP"/>
</dbReference>
<dbReference type="PROSITE" id="PS50143">
    <property type="entry name" value="BIR_REPEAT_2"/>
    <property type="match status" value="2"/>
</dbReference>
<gene>
    <name evidence="9" type="ORF">CHS0354_002759</name>
</gene>
<keyword evidence="10" id="KW-1185">Reference proteome</keyword>
<dbReference type="Gene3D" id="1.10.1170.10">
    <property type="entry name" value="Inhibitor Of Apoptosis Protein (2mihbC-IAP-1), Chain A"/>
    <property type="match status" value="2"/>
</dbReference>
<evidence type="ECO:0000256" key="1">
    <source>
        <dbReference type="ARBA" id="ARBA00006672"/>
    </source>
</evidence>
<proteinExistence type="inferred from homology"/>
<evidence type="ECO:0000313" key="9">
    <source>
        <dbReference type="EMBL" id="KAK3601952.1"/>
    </source>
</evidence>
<feature type="compositionally biased region" description="Polar residues" evidence="7">
    <location>
        <begin position="45"/>
        <end position="57"/>
    </location>
</feature>